<dbReference type="Pfam" id="PF01381">
    <property type="entry name" value="HTH_3"/>
    <property type="match status" value="1"/>
</dbReference>
<keyword evidence="3" id="KW-1185">Reference proteome</keyword>
<dbReference type="InterPro" id="IPR019734">
    <property type="entry name" value="TPR_rpt"/>
</dbReference>
<evidence type="ECO:0000313" key="3">
    <source>
        <dbReference type="Proteomes" id="UP000078148"/>
    </source>
</evidence>
<dbReference type="InterPro" id="IPR053163">
    <property type="entry name" value="HTH-type_regulator_Rgg"/>
</dbReference>
<dbReference type="AlphaFoldDB" id="A0A172ZD28"/>
<sequence>MDLIGDNVLDYRYIGQRIREVRQQRGMTQQQLAIGICNQSQISRIEKGVESVSADILYRIARKCGVDVRIFYDMAQDQISEMQTIRKNITYLHRQQMYPELIDYIEHCQMEEIERPSVIDQQFILCQKGYAYLQLGQIPRGFQMIQQALKLTYHTDRLPALYEVEVILALAAGYALQGEQRCCISWLHKCRQSLYQYKELDYRFPQVFYCLARAYNASEDYRLAIDYASQGIRYCEDHRFCYRLEGLYYECGYSYEQLGQVDKAQRCYDRFRMLSELFCLPE</sequence>
<dbReference type="KEGG" id="pbv:AR543_05715"/>
<dbReference type="SUPFAM" id="SSF48452">
    <property type="entry name" value="TPR-like"/>
    <property type="match status" value="1"/>
</dbReference>
<dbReference type="Pfam" id="PF13181">
    <property type="entry name" value="TPR_8"/>
    <property type="match status" value="1"/>
</dbReference>
<dbReference type="STRING" id="1616788.AR543_05715"/>
<dbReference type="OrthoDB" id="252257at2"/>
<feature type="domain" description="HTH cro/C1-type" evidence="1">
    <location>
        <begin position="18"/>
        <end position="71"/>
    </location>
</feature>
<proteinExistence type="predicted"/>
<dbReference type="InterPro" id="IPR010982">
    <property type="entry name" value="Lambda_DNA-bd_dom_sf"/>
</dbReference>
<dbReference type="SUPFAM" id="SSF47413">
    <property type="entry name" value="lambda repressor-like DNA-binding domains"/>
    <property type="match status" value="1"/>
</dbReference>
<dbReference type="InterPro" id="IPR001387">
    <property type="entry name" value="Cro/C1-type_HTH"/>
</dbReference>
<reference evidence="3" key="1">
    <citation type="submission" date="2015-10" db="EMBL/GenBank/DDBJ databases">
        <title>Genome of Paenibacillus bovis sp. nov.</title>
        <authorList>
            <person name="Wu Z."/>
            <person name="Gao C."/>
            <person name="Liu Z."/>
            <person name="Zheng H."/>
        </authorList>
    </citation>
    <scope>NUCLEOTIDE SEQUENCE [LARGE SCALE GENOMIC DNA]</scope>
    <source>
        <strain evidence="3">BD3526</strain>
    </source>
</reference>
<name>A0A172ZD28_9BACL</name>
<dbReference type="Proteomes" id="UP000078148">
    <property type="component" value="Chromosome"/>
</dbReference>
<dbReference type="EMBL" id="CP013023">
    <property type="protein sequence ID" value="ANF95556.1"/>
    <property type="molecule type" value="Genomic_DNA"/>
</dbReference>
<dbReference type="Gene3D" id="1.25.40.10">
    <property type="entry name" value="Tetratricopeptide repeat domain"/>
    <property type="match status" value="1"/>
</dbReference>
<dbReference type="PANTHER" id="PTHR37038:SF14">
    <property type="entry name" value="TRANSCRIPTIONAL ACTIVATOR"/>
    <property type="match status" value="1"/>
</dbReference>
<dbReference type="SMART" id="SM00028">
    <property type="entry name" value="TPR"/>
    <property type="match status" value="3"/>
</dbReference>
<accession>A0A172ZD28</accession>
<dbReference type="PANTHER" id="PTHR37038">
    <property type="entry name" value="TRANSCRIPTIONAL REGULATOR-RELATED"/>
    <property type="match status" value="1"/>
</dbReference>
<dbReference type="GO" id="GO:0003677">
    <property type="term" value="F:DNA binding"/>
    <property type="evidence" value="ECO:0007669"/>
    <property type="project" value="InterPro"/>
</dbReference>
<protein>
    <recommendedName>
        <fullName evidence="1">HTH cro/C1-type domain-containing protein</fullName>
    </recommendedName>
</protein>
<reference evidence="2 3" key="2">
    <citation type="journal article" date="2016" name="Int. J. Syst. Evol. Microbiol.">
        <title>Paenibacillus bovis sp. nov., isolated from raw yak (Bos grunniens) milk.</title>
        <authorList>
            <person name="Gao C."/>
            <person name="Han J."/>
            <person name="Liu Z."/>
            <person name="Xu X."/>
            <person name="Hang F."/>
            <person name="Wu Z."/>
        </authorList>
    </citation>
    <scope>NUCLEOTIDE SEQUENCE [LARGE SCALE GENOMIC DNA]</scope>
    <source>
        <strain evidence="2 3">BD3526</strain>
    </source>
</reference>
<dbReference type="InterPro" id="IPR011990">
    <property type="entry name" value="TPR-like_helical_dom_sf"/>
</dbReference>
<gene>
    <name evidence="2" type="ORF">AR543_05715</name>
</gene>
<organism evidence="2 3">
    <name type="scientific">Paenibacillus bovis</name>
    <dbReference type="NCBI Taxonomy" id="1616788"/>
    <lineage>
        <taxon>Bacteria</taxon>
        <taxon>Bacillati</taxon>
        <taxon>Bacillota</taxon>
        <taxon>Bacilli</taxon>
        <taxon>Bacillales</taxon>
        <taxon>Paenibacillaceae</taxon>
        <taxon>Paenibacillus</taxon>
    </lineage>
</organism>
<evidence type="ECO:0000313" key="2">
    <source>
        <dbReference type="EMBL" id="ANF95556.1"/>
    </source>
</evidence>
<dbReference type="PROSITE" id="PS50943">
    <property type="entry name" value="HTH_CROC1"/>
    <property type="match status" value="1"/>
</dbReference>
<dbReference type="SMART" id="SM00530">
    <property type="entry name" value="HTH_XRE"/>
    <property type="match status" value="1"/>
</dbReference>
<dbReference type="RefSeq" id="WP_060532589.1">
    <property type="nucleotide sequence ID" value="NZ_CP013023.1"/>
</dbReference>
<evidence type="ECO:0000259" key="1">
    <source>
        <dbReference type="PROSITE" id="PS50943"/>
    </source>
</evidence>
<dbReference type="CDD" id="cd00093">
    <property type="entry name" value="HTH_XRE"/>
    <property type="match status" value="1"/>
</dbReference>